<reference evidence="14" key="1">
    <citation type="submission" date="2018-06" db="EMBL/GenBank/DDBJ databases">
        <authorList>
            <person name="Guldener U."/>
        </authorList>
    </citation>
    <scope>NUCLEOTIDE SEQUENCE [LARGE SCALE GENOMIC DNA]</scope>
    <source>
        <strain evidence="14">UTAD17</strain>
    </source>
</reference>
<dbReference type="GO" id="GO:0005737">
    <property type="term" value="C:cytoplasm"/>
    <property type="evidence" value="ECO:0007669"/>
    <property type="project" value="UniProtKB-SubCell"/>
</dbReference>
<evidence type="ECO:0000256" key="7">
    <source>
        <dbReference type="ARBA" id="ARBA00022694"/>
    </source>
</evidence>
<dbReference type="GO" id="GO:0043527">
    <property type="term" value="C:tRNA methyltransferase complex"/>
    <property type="evidence" value="ECO:0007669"/>
    <property type="project" value="UniProtKB-ARBA"/>
</dbReference>
<dbReference type="SUPFAM" id="SSF53335">
    <property type="entry name" value="S-adenosyl-L-methionine-dependent methyltransferases"/>
    <property type="match status" value="1"/>
</dbReference>
<dbReference type="GO" id="GO:0000049">
    <property type="term" value="F:tRNA binding"/>
    <property type="evidence" value="ECO:0007669"/>
    <property type="project" value="UniProtKB-UniRule"/>
</dbReference>
<keyword evidence="3 10" id="KW-0820">tRNA-binding</keyword>
<dbReference type="Gene3D" id="3.40.50.150">
    <property type="entry name" value="Vaccinia Virus protein VP39"/>
    <property type="match status" value="1"/>
</dbReference>
<dbReference type="Pfam" id="PF25904">
    <property type="entry name" value="Tmrp11_N"/>
    <property type="match status" value="1"/>
</dbReference>
<name>A0A376B6S4_9ASCO</name>
<dbReference type="InterPro" id="IPR002052">
    <property type="entry name" value="DNA_methylase_N6_adenine_CS"/>
</dbReference>
<evidence type="ECO:0000256" key="6">
    <source>
        <dbReference type="ARBA" id="ARBA00022691"/>
    </source>
</evidence>
<evidence type="ECO:0000256" key="5">
    <source>
        <dbReference type="ARBA" id="ARBA00022679"/>
    </source>
</evidence>
<evidence type="ECO:0000256" key="9">
    <source>
        <dbReference type="ARBA" id="ARBA00066937"/>
    </source>
</evidence>
<proteinExistence type="inferred from homology"/>
<dbReference type="Pfam" id="PF01170">
    <property type="entry name" value="UPF0020"/>
    <property type="match status" value="1"/>
</dbReference>
<dbReference type="PANTHER" id="PTHR13370:SF3">
    <property type="entry name" value="TRNA (GUANINE(10)-N2)-METHYLTRANSFERASE HOMOLOG"/>
    <property type="match status" value="1"/>
</dbReference>
<dbReference type="EMBL" id="UFAJ01000208">
    <property type="protein sequence ID" value="SSD59800.1"/>
    <property type="molecule type" value="Genomic_DNA"/>
</dbReference>
<evidence type="ECO:0000313" key="14">
    <source>
        <dbReference type="Proteomes" id="UP000262825"/>
    </source>
</evidence>
<dbReference type="InterPro" id="IPR059073">
    <property type="entry name" value="TRMT11_N"/>
</dbReference>
<dbReference type="InterPro" id="IPR000241">
    <property type="entry name" value="RlmKL-like_Mtase"/>
</dbReference>
<evidence type="ECO:0000256" key="3">
    <source>
        <dbReference type="ARBA" id="ARBA00022555"/>
    </source>
</evidence>
<dbReference type="EC" id="2.1.1.214" evidence="9"/>
<dbReference type="GO" id="GO:0032259">
    <property type="term" value="P:methylation"/>
    <property type="evidence" value="ECO:0007669"/>
    <property type="project" value="UniProtKB-UniRule"/>
</dbReference>
<evidence type="ECO:0000313" key="13">
    <source>
        <dbReference type="EMBL" id="SSD59800.1"/>
    </source>
</evidence>
<feature type="domain" description="tRNA (guanine(10)-N(2))-methyltransferase TRMT11 N-terminal" evidence="12">
    <location>
        <begin position="3"/>
        <end position="177"/>
    </location>
</feature>
<evidence type="ECO:0000256" key="8">
    <source>
        <dbReference type="ARBA" id="ARBA00022884"/>
    </source>
</evidence>
<keyword evidence="5 10" id="KW-0808">Transferase</keyword>
<evidence type="ECO:0000259" key="11">
    <source>
        <dbReference type="Pfam" id="PF01170"/>
    </source>
</evidence>
<sequence>MPKYLLFLVQQHLNFRKAELESLADLYNINLDFSTYSDDSPFFIVDLPNDETASKLVERSILSKGIYELYAQDKNYELLHSRLSENNKVLDEIESAYKSSTFKFDFQYYGGKKKYTKSTQIKKINEFTYLPLKGTIDLRSPQVTFTILEYFEMLTPQKSKDEPSQIFFTRLVSPSLRTRGDTILDIYALKNRPFRGTTSFEAELSLVTCNISQVKPFCLMYDPFVGTGSFLVTAAEFGALCLGSDIDGRMIRGNTLRTPSTTTNDVAKYITNGISQNFEYYGKSLQLLDVMTMDFTHNALKSDLVIDCIICDPPYGIREGIKVLGSKVPNKIDPTIIKDGVLAYLHKDYIPTKKPYSLDLLLDELLDFASQRLSIGGRLCFWMPTANSCDIETIIPLHKNLELKYNCVQNFNKWSRRLLCYINRGNNYNGPCNIGKTRINENFRDQYFKGFN</sequence>
<dbReference type="Proteomes" id="UP000262825">
    <property type="component" value="Unassembled WGS sequence"/>
</dbReference>
<dbReference type="InterPro" id="IPR016691">
    <property type="entry name" value="TRMT11"/>
</dbReference>
<keyword evidence="7 10" id="KW-0819">tRNA processing</keyword>
<dbReference type="AlphaFoldDB" id="A0A376B6S4"/>
<keyword evidence="4 10" id="KW-0489">Methyltransferase</keyword>
<comment type="subcellular location">
    <subcellularLocation>
        <location evidence="1">Cytoplasm</location>
    </subcellularLocation>
</comment>
<evidence type="ECO:0000256" key="10">
    <source>
        <dbReference type="PROSITE-ProRule" id="PRU00959"/>
    </source>
</evidence>
<evidence type="ECO:0000256" key="1">
    <source>
        <dbReference type="ARBA" id="ARBA00004496"/>
    </source>
</evidence>
<dbReference type="PANTHER" id="PTHR13370">
    <property type="entry name" value="RNA METHYLASE-RELATED"/>
    <property type="match status" value="1"/>
</dbReference>
<dbReference type="PROSITE" id="PS00092">
    <property type="entry name" value="N6_MTASE"/>
    <property type="match status" value="1"/>
</dbReference>
<dbReference type="PROSITE" id="PS51627">
    <property type="entry name" value="SAM_MT_TRM11"/>
    <property type="match status" value="1"/>
</dbReference>
<protein>
    <recommendedName>
        <fullName evidence="9">tRNA (guanine(10)-N(2))-methyltransferase</fullName>
        <ecNumber evidence="9">2.1.1.214</ecNumber>
    </recommendedName>
</protein>
<evidence type="ECO:0000256" key="4">
    <source>
        <dbReference type="ARBA" id="ARBA00022603"/>
    </source>
</evidence>
<dbReference type="InterPro" id="IPR029063">
    <property type="entry name" value="SAM-dependent_MTases_sf"/>
</dbReference>
<comment type="similarity">
    <text evidence="10">Belongs to the class I-like SAM-binding methyltransferase superfamily. TRM11 methyltransferase family.</text>
</comment>
<keyword evidence="2" id="KW-0963">Cytoplasm</keyword>
<dbReference type="PIRSF" id="PIRSF017259">
    <property type="entry name" value="tRNA_mtfrase_TRM11"/>
    <property type="match status" value="1"/>
</dbReference>
<dbReference type="OrthoDB" id="296065at2759"/>
<keyword evidence="6 10" id="KW-0949">S-adenosyl-L-methionine</keyword>
<accession>A0A376B6S4</accession>
<gene>
    <name evidence="13" type="ORF">SCODWIG_01561</name>
</gene>
<dbReference type="GO" id="GO:0008033">
    <property type="term" value="P:tRNA processing"/>
    <property type="evidence" value="ECO:0007669"/>
    <property type="project" value="UniProtKB-UniRule"/>
</dbReference>
<evidence type="ECO:0000259" key="12">
    <source>
        <dbReference type="Pfam" id="PF25904"/>
    </source>
</evidence>
<dbReference type="GO" id="GO:0160102">
    <property type="term" value="F:tRNA (guanine(10)-N2)-methyltransferase activity"/>
    <property type="evidence" value="ECO:0007669"/>
    <property type="project" value="UniProtKB-EC"/>
</dbReference>
<evidence type="ECO:0000256" key="2">
    <source>
        <dbReference type="ARBA" id="ARBA00022490"/>
    </source>
</evidence>
<keyword evidence="14" id="KW-1185">Reference proteome</keyword>
<feature type="domain" description="Ribosomal RNA large subunit methyltransferase K/L-like methyltransferase" evidence="11">
    <location>
        <begin position="191"/>
        <end position="320"/>
    </location>
</feature>
<dbReference type="VEuPathDB" id="FungiDB:SCODWIG_01561"/>
<organism evidence="13 14">
    <name type="scientific">Saccharomycodes ludwigii</name>
    <dbReference type="NCBI Taxonomy" id="36035"/>
    <lineage>
        <taxon>Eukaryota</taxon>
        <taxon>Fungi</taxon>
        <taxon>Dikarya</taxon>
        <taxon>Ascomycota</taxon>
        <taxon>Saccharomycotina</taxon>
        <taxon>Saccharomycetes</taxon>
        <taxon>Saccharomycodales</taxon>
        <taxon>Saccharomycodaceae</taxon>
        <taxon>Saccharomycodes</taxon>
    </lineage>
</organism>
<keyword evidence="8 10" id="KW-0694">RNA-binding</keyword>